<evidence type="ECO:0000313" key="3">
    <source>
        <dbReference type="Proteomes" id="UP000178176"/>
    </source>
</evidence>
<protein>
    <recommendedName>
        <fullName evidence="4">Glycosyltransferase RgtA/B/C/D-like domain-containing protein</fullName>
    </recommendedName>
</protein>
<reference evidence="2 3" key="1">
    <citation type="journal article" date="2016" name="Nat. Commun.">
        <title>Thousands of microbial genomes shed light on interconnected biogeochemical processes in an aquifer system.</title>
        <authorList>
            <person name="Anantharaman K."/>
            <person name="Brown C.T."/>
            <person name="Hug L.A."/>
            <person name="Sharon I."/>
            <person name="Castelle C.J."/>
            <person name="Probst A.J."/>
            <person name="Thomas B.C."/>
            <person name="Singh A."/>
            <person name="Wilkins M.J."/>
            <person name="Karaoz U."/>
            <person name="Brodie E.L."/>
            <person name="Williams K.H."/>
            <person name="Hubbard S.S."/>
            <person name="Banfield J.F."/>
        </authorList>
    </citation>
    <scope>NUCLEOTIDE SEQUENCE [LARGE SCALE GENOMIC DNA]</scope>
</reference>
<feature type="transmembrane region" description="Helical" evidence="1">
    <location>
        <begin position="81"/>
        <end position="102"/>
    </location>
</feature>
<dbReference type="AlphaFoldDB" id="A0A1F4YDY6"/>
<evidence type="ECO:0000313" key="2">
    <source>
        <dbReference type="EMBL" id="OGC92142.1"/>
    </source>
</evidence>
<dbReference type="Proteomes" id="UP000178176">
    <property type="component" value="Unassembled WGS sequence"/>
</dbReference>
<feature type="transmembrane region" description="Helical" evidence="1">
    <location>
        <begin position="224"/>
        <end position="245"/>
    </location>
</feature>
<keyword evidence="1" id="KW-0472">Membrane</keyword>
<feature type="transmembrane region" description="Helical" evidence="1">
    <location>
        <begin position="291"/>
        <end position="309"/>
    </location>
</feature>
<feature type="transmembrane region" description="Helical" evidence="1">
    <location>
        <begin position="182"/>
        <end position="204"/>
    </location>
</feature>
<feature type="transmembrane region" description="Helical" evidence="1">
    <location>
        <begin position="133"/>
        <end position="153"/>
    </location>
</feature>
<feature type="transmembrane region" description="Helical" evidence="1">
    <location>
        <begin position="342"/>
        <end position="359"/>
    </location>
</feature>
<organism evidence="2 3">
    <name type="scientific">Candidatus Amesbacteria bacterium RIFCSPHIGHO2_01_FULL_48_32b</name>
    <dbReference type="NCBI Taxonomy" id="1797253"/>
    <lineage>
        <taxon>Bacteria</taxon>
        <taxon>Candidatus Amesiibacteriota</taxon>
    </lineage>
</organism>
<dbReference type="EMBL" id="MEXH01000021">
    <property type="protein sequence ID" value="OGC92142.1"/>
    <property type="molecule type" value="Genomic_DNA"/>
</dbReference>
<name>A0A1F4YDY6_9BACT</name>
<feature type="transmembrane region" description="Helical" evidence="1">
    <location>
        <begin position="365"/>
        <end position="384"/>
    </location>
</feature>
<evidence type="ECO:0008006" key="4">
    <source>
        <dbReference type="Google" id="ProtNLM"/>
    </source>
</evidence>
<evidence type="ECO:0000256" key="1">
    <source>
        <dbReference type="SAM" id="Phobius"/>
    </source>
</evidence>
<sequence length="503" mass="57568">MWWQKRNKLFVVIVISAITGAFSTYYLTRAGSESAVFLLDPDVVYTANAISYISSGLIHYVDHPGTPTIRLLAFFLWPLRIYLKLFAQTTFVTWSFIHYSFVLVYLRLFQSVLLSTAVFIYVYSVLKITKSLISAIFTWLAIIVYSPVLYFGSAIVPETTSFFIISAFFFLFAYYRQNKPLFLMLLLPLISGILIGNKFTNLFLVAFSCSLPLLNVKYSFPKRAFLTLISSFLALCGFLIATWPIHNQYFALFSWSLRLASFSEIHGGGKNTFFDMPLYLDSIKTLINREFAAGYIITFGVISAIFVSALKRKLVPEFVSLLFSGIAGTLLFSKYPLSHYQLANYLMIIFSISYYFSYLPRIVKVLPVSLLLALAVTSFIQYGSSLNRTLSWAKNLSSYVMQNPPQKADMWQIGEAVDFARLWSRVWAGGLFTNELAKRPDLIDYSLIEEQNLFKECWDRFYTRTTLAQQFIARFPDRQFKYIPIPNTNGSASIESDHCLTKP</sequence>
<accession>A0A1F4YDY6</accession>
<feature type="transmembrane region" description="Helical" evidence="1">
    <location>
        <begin position="43"/>
        <end position="61"/>
    </location>
</feature>
<comment type="caution">
    <text evidence="2">The sequence shown here is derived from an EMBL/GenBank/DDBJ whole genome shotgun (WGS) entry which is preliminary data.</text>
</comment>
<feature type="transmembrane region" description="Helical" evidence="1">
    <location>
        <begin position="9"/>
        <end position="28"/>
    </location>
</feature>
<gene>
    <name evidence="2" type="ORF">A2876_02550</name>
</gene>
<keyword evidence="1" id="KW-0812">Transmembrane</keyword>
<proteinExistence type="predicted"/>
<feature type="transmembrane region" description="Helical" evidence="1">
    <location>
        <begin position="159"/>
        <end position="175"/>
    </location>
</feature>
<keyword evidence="1" id="KW-1133">Transmembrane helix</keyword>
<feature type="transmembrane region" description="Helical" evidence="1">
    <location>
        <begin position="108"/>
        <end position="126"/>
    </location>
</feature>